<evidence type="ECO:0000256" key="6">
    <source>
        <dbReference type="ARBA" id="ARBA00022884"/>
    </source>
</evidence>
<dbReference type="GO" id="GO:0030422">
    <property type="term" value="P:siRNA processing"/>
    <property type="evidence" value="ECO:0007669"/>
    <property type="project" value="TreeGrafter"/>
</dbReference>
<dbReference type="Gene3D" id="1.10.1520.10">
    <property type="entry name" value="Ribonuclease III domain"/>
    <property type="match status" value="2"/>
</dbReference>
<evidence type="ECO:0000256" key="1">
    <source>
        <dbReference type="ARBA" id="ARBA00022737"/>
    </source>
</evidence>
<dbReference type="InterPro" id="IPR038248">
    <property type="entry name" value="Dicer_dimer_sf"/>
</dbReference>
<evidence type="ECO:0000313" key="10">
    <source>
        <dbReference type="EMBL" id="OKO91115.1"/>
    </source>
</evidence>
<evidence type="ECO:0000313" key="11">
    <source>
        <dbReference type="Proteomes" id="UP000186955"/>
    </source>
</evidence>
<accession>A0A1Q5STB4</accession>
<protein>
    <submittedName>
        <fullName evidence="10">Dicer-like protein 2</fullName>
    </submittedName>
</protein>
<dbReference type="PROSITE" id="PS51327">
    <property type="entry name" value="DICER_DSRBF"/>
    <property type="match status" value="1"/>
</dbReference>
<sequence>MPSGIDRSLRVVKGHHWWKTERAARQDAAFQAVVALHRQGLINDHLLPLFSDNAGVEAVYDSEVLSQLPTCSNLHKFWKEIPGPWMERTMYKCRIDFVENGENRPELSMALFTPVKLPLTADLNLYLDAKTTFTTILQPLNIEMALTPSTRVLLKKITTLFIKSTRIFNDLPMINSSLLMEAITTPASQWPINYQQLEFFGDSILKLVVVMHVFYKYPLWHEGYLSKFKDLLVSNERLTRAAVHAHLERFICADFVTWKHPIFSPIMDQDQTQNRTLPRKAFADVLEALTAAAYECGGITLSQQLLGIFIPEIADISSAPQSAQKDYDAFSAHLNQKIDLLLAFKFKNRALIWEALTHPSWQRDSSTGSYQRLEFLGDAVLDFLVSKNLYKRCPKLAEGRMSELRAALVNADFLAFLCMELTLLEPCCHSSTSRSDLSELTTQTKVISLWTFMRHDAPDLIKIQALCNTRYQLLGDKIKRNLVNHVPYPWAMLAQLGPSKFYSDLVESTIGAIFVDSGECLDTCERFLERLGLLDYLERFVGQEKHLEHPISTLHRMSGTQTPDLQSQEMDNGLHRASVWLRSERIASVENCSTKSQAIVMAADAAIIFLSNA</sequence>
<proteinExistence type="predicted"/>
<keyword evidence="4" id="KW-0347">Helicase</keyword>
<dbReference type="InterPro" id="IPR000999">
    <property type="entry name" value="RNase_III_dom"/>
</dbReference>
<evidence type="ECO:0000256" key="7">
    <source>
        <dbReference type="PROSITE-ProRule" id="PRU00657"/>
    </source>
</evidence>
<dbReference type="AlphaFoldDB" id="A0A1Q5STB4"/>
<dbReference type="Gene3D" id="3.30.160.380">
    <property type="entry name" value="Dicer dimerisation domain"/>
    <property type="match status" value="1"/>
</dbReference>
<dbReference type="SMART" id="SM00535">
    <property type="entry name" value="RIBOc"/>
    <property type="match status" value="2"/>
</dbReference>
<dbReference type="GO" id="GO:0005634">
    <property type="term" value="C:nucleus"/>
    <property type="evidence" value="ECO:0007669"/>
    <property type="project" value="TreeGrafter"/>
</dbReference>
<dbReference type="GO" id="GO:0004386">
    <property type="term" value="F:helicase activity"/>
    <property type="evidence" value="ECO:0007669"/>
    <property type="project" value="UniProtKB-KW"/>
</dbReference>
<dbReference type="Proteomes" id="UP000186955">
    <property type="component" value="Unassembled WGS sequence"/>
</dbReference>
<dbReference type="Pfam" id="PF00636">
    <property type="entry name" value="Ribonuclease_3"/>
    <property type="match status" value="2"/>
</dbReference>
<name>A0A1Q5STB4_9EURO</name>
<dbReference type="PROSITE" id="PS00517">
    <property type="entry name" value="RNASE_3_1"/>
    <property type="match status" value="1"/>
</dbReference>
<keyword evidence="11" id="KW-1185">Reference proteome</keyword>
<feature type="domain" description="Dicer dsRNA-binding fold" evidence="9">
    <location>
        <begin position="1"/>
        <end position="56"/>
    </location>
</feature>
<dbReference type="InterPro" id="IPR005034">
    <property type="entry name" value="Dicer_dimerisation"/>
</dbReference>
<dbReference type="PANTHER" id="PTHR14950:SF37">
    <property type="entry name" value="ENDORIBONUCLEASE DICER"/>
    <property type="match status" value="1"/>
</dbReference>
<dbReference type="GO" id="GO:0003723">
    <property type="term" value="F:RNA binding"/>
    <property type="evidence" value="ECO:0007669"/>
    <property type="project" value="UniProtKB-UniRule"/>
</dbReference>
<evidence type="ECO:0000256" key="4">
    <source>
        <dbReference type="ARBA" id="ARBA00022806"/>
    </source>
</evidence>
<evidence type="ECO:0000259" key="9">
    <source>
        <dbReference type="PROSITE" id="PS51327"/>
    </source>
</evidence>
<reference evidence="10 11" key="1">
    <citation type="submission" date="2016-10" db="EMBL/GenBank/DDBJ databases">
        <title>Genome sequence of the ascomycete fungus Penicillium subrubescens.</title>
        <authorList>
            <person name="De Vries R.P."/>
            <person name="Peng M."/>
            <person name="Dilokpimol A."/>
            <person name="Hilden K."/>
            <person name="Makela M.R."/>
            <person name="Grigoriev I."/>
            <person name="Riley R."/>
            <person name="Granchi Z."/>
        </authorList>
    </citation>
    <scope>NUCLEOTIDE SEQUENCE [LARGE SCALE GENOMIC DNA]</scope>
    <source>
        <strain evidence="10 11">CBS 132785</strain>
    </source>
</reference>
<evidence type="ECO:0000256" key="3">
    <source>
        <dbReference type="ARBA" id="ARBA00022801"/>
    </source>
</evidence>
<feature type="domain" description="RNase III" evidence="8">
    <location>
        <begin position="157"/>
        <end position="298"/>
    </location>
</feature>
<comment type="caution">
    <text evidence="10">The sequence shown here is derived from an EMBL/GenBank/DDBJ whole genome shotgun (WGS) entry which is preliminary data.</text>
</comment>
<keyword evidence="2" id="KW-0547">Nucleotide-binding</keyword>
<dbReference type="PANTHER" id="PTHR14950">
    <property type="entry name" value="DICER-RELATED"/>
    <property type="match status" value="1"/>
</dbReference>
<dbReference type="SUPFAM" id="SSF69065">
    <property type="entry name" value="RNase III domain-like"/>
    <property type="match status" value="2"/>
</dbReference>
<gene>
    <name evidence="10" type="ORF">PENSUB_13104</name>
</gene>
<dbReference type="GO" id="GO:0004525">
    <property type="term" value="F:ribonuclease III activity"/>
    <property type="evidence" value="ECO:0007669"/>
    <property type="project" value="InterPro"/>
</dbReference>
<dbReference type="GO" id="GO:0005524">
    <property type="term" value="F:ATP binding"/>
    <property type="evidence" value="ECO:0007669"/>
    <property type="project" value="UniProtKB-KW"/>
</dbReference>
<evidence type="ECO:0000256" key="5">
    <source>
        <dbReference type="ARBA" id="ARBA00022840"/>
    </source>
</evidence>
<keyword evidence="5" id="KW-0067">ATP-binding</keyword>
<dbReference type="GO" id="GO:0005737">
    <property type="term" value="C:cytoplasm"/>
    <property type="evidence" value="ECO:0007669"/>
    <property type="project" value="TreeGrafter"/>
</dbReference>
<dbReference type="InterPro" id="IPR036389">
    <property type="entry name" value="RNase_III_sf"/>
</dbReference>
<organism evidence="10 11">
    <name type="scientific">Penicillium subrubescens</name>
    <dbReference type="NCBI Taxonomy" id="1316194"/>
    <lineage>
        <taxon>Eukaryota</taxon>
        <taxon>Fungi</taxon>
        <taxon>Dikarya</taxon>
        <taxon>Ascomycota</taxon>
        <taxon>Pezizomycotina</taxon>
        <taxon>Eurotiomycetes</taxon>
        <taxon>Eurotiomycetidae</taxon>
        <taxon>Eurotiales</taxon>
        <taxon>Aspergillaceae</taxon>
        <taxon>Penicillium</taxon>
    </lineage>
</organism>
<evidence type="ECO:0000259" key="8">
    <source>
        <dbReference type="PROSITE" id="PS50142"/>
    </source>
</evidence>
<keyword evidence="1" id="KW-0677">Repeat</keyword>
<keyword evidence="6 7" id="KW-0694">RNA-binding</keyword>
<feature type="domain" description="RNase III" evidence="8">
    <location>
        <begin position="331"/>
        <end position="518"/>
    </location>
</feature>
<dbReference type="CDD" id="cd00593">
    <property type="entry name" value="RIBOc"/>
    <property type="match status" value="2"/>
</dbReference>
<dbReference type="STRING" id="1316194.A0A1Q5STB4"/>
<dbReference type="PROSITE" id="PS50142">
    <property type="entry name" value="RNASE_3_2"/>
    <property type="match status" value="2"/>
</dbReference>
<dbReference type="EMBL" id="MNBE01000754">
    <property type="protein sequence ID" value="OKO91115.1"/>
    <property type="molecule type" value="Genomic_DNA"/>
</dbReference>
<evidence type="ECO:0000256" key="2">
    <source>
        <dbReference type="ARBA" id="ARBA00022741"/>
    </source>
</evidence>
<keyword evidence="3" id="KW-0378">Hydrolase</keyword>
<dbReference type="Pfam" id="PF03368">
    <property type="entry name" value="Dicer_dimer"/>
    <property type="match status" value="1"/>
</dbReference>